<evidence type="ECO:0000256" key="6">
    <source>
        <dbReference type="ARBA" id="ARBA00023033"/>
    </source>
</evidence>
<keyword evidence="6 7" id="KW-0503">Monooxygenase</keyword>
<evidence type="ECO:0000256" key="1">
    <source>
        <dbReference type="ARBA" id="ARBA00010617"/>
    </source>
</evidence>
<dbReference type="SUPFAM" id="SSF48264">
    <property type="entry name" value="Cytochrome P450"/>
    <property type="match status" value="1"/>
</dbReference>
<name>A0A937RIN3_9ACTN</name>
<sequence>MTTAPAAERRINVLDPDFYVDPWDSYRWLRDEAPVFWDPAQKLWVVSRFSDVLAVEKDGALYSSFYGSRPHIDLREDLSMINLDDPDHQTQRNVVARRFTPRAIRGHEQHVRGVVTEILDAVTPLGECEAIEAIASRLPAIVIGDLLGYPRELWERVRYWSEQIMLLSGKTSPDGPPHVTHPGLIPVITDFLETTAQIIKIRRAEPRDDLISLWATTPGWSTKRVLDETILVLDGGAETTRTVIGTMTRDLALHPEQRRLLRDQPELLAHSAVEEFIRWVSPVLNMRRTATRDHELHGQHIREGDQILLLYPAANRDPRAFTDPDTLDVTRASERHVAFGFGTHVCLGAHLARLEIRVMFEEMLRRMPDWELVDPDEPKILPATFARAYDQIRIRFTAS</sequence>
<dbReference type="GO" id="GO:0020037">
    <property type="term" value="F:heme binding"/>
    <property type="evidence" value="ECO:0007669"/>
    <property type="project" value="InterPro"/>
</dbReference>
<dbReference type="PROSITE" id="PS00086">
    <property type="entry name" value="CYTOCHROME_P450"/>
    <property type="match status" value="1"/>
</dbReference>
<dbReference type="Pfam" id="PF00067">
    <property type="entry name" value="p450"/>
    <property type="match status" value="1"/>
</dbReference>
<dbReference type="AlphaFoldDB" id="A0A937RIN3"/>
<dbReference type="RefSeq" id="WP_203003048.1">
    <property type="nucleotide sequence ID" value="NZ_JADWYU010000148.1"/>
</dbReference>
<protein>
    <submittedName>
        <fullName evidence="8">Cytochrome P450</fullName>
    </submittedName>
</protein>
<keyword evidence="3 7" id="KW-0479">Metal-binding</keyword>
<dbReference type="GO" id="GO:0006707">
    <property type="term" value="P:cholesterol catabolic process"/>
    <property type="evidence" value="ECO:0007669"/>
    <property type="project" value="TreeGrafter"/>
</dbReference>
<dbReference type="EMBL" id="JAEACQ010000231">
    <property type="protein sequence ID" value="MBL7629539.1"/>
    <property type="molecule type" value="Genomic_DNA"/>
</dbReference>
<keyword evidence="9" id="KW-1185">Reference proteome</keyword>
<reference evidence="8" key="1">
    <citation type="submission" date="2020-12" db="EMBL/GenBank/DDBJ databases">
        <title>Genomic characterization of non-nitrogen-fixing Frankia strains.</title>
        <authorList>
            <person name="Carlos-Shanley C."/>
            <person name="Guerra T."/>
            <person name="Hahn D."/>
        </authorList>
    </citation>
    <scope>NUCLEOTIDE SEQUENCE</scope>
    <source>
        <strain evidence="8">CN6</strain>
    </source>
</reference>
<evidence type="ECO:0000256" key="3">
    <source>
        <dbReference type="ARBA" id="ARBA00022723"/>
    </source>
</evidence>
<organism evidence="8 9">
    <name type="scientific">Frankia nepalensis</name>
    <dbReference type="NCBI Taxonomy" id="1836974"/>
    <lineage>
        <taxon>Bacteria</taxon>
        <taxon>Bacillati</taxon>
        <taxon>Actinomycetota</taxon>
        <taxon>Actinomycetes</taxon>
        <taxon>Frankiales</taxon>
        <taxon>Frankiaceae</taxon>
        <taxon>Frankia</taxon>
    </lineage>
</organism>
<proteinExistence type="inferred from homology"/>
<keyword evidence="2 7" id="KW-0349">Heme</keyword>
<dbReference type="InterPro" id="IPR002397">
    <property type="entry name" value="Cyt_P450_B"/>
</dbReference>
<dbReference type="GO" id="GO:0008395">
    <property type="term" value="F:steroid hydroxylase activity"/>
    <property type="evidence" value="ECO:0007669"/>
    <property type="project" value="TreeGrafter"/>
</dbReference>
<dbReference type="Proteomes" id="UP000604475">
    <property type="component" value="Unassembled WGS sequence"/>
</dbReference>
<keyword evidence="4 7" id="KW-0560">Oxidoreductase</keyword>
<dbReference type="Gene3D" id="1.10.630.10">
    <property type="entry name" value="Cytochrome P450"/>
    <property type="match status" value="1"/>
</dbReference>
<dbReference type="PRINTS" id="PR00359">
    <property type="entry name" value="BP450"/>
</dbReference>
<dbReference type="FunFam" id="1.10.630.10:FF:000018">
    <property type="entry name" value="Cytochrome P450 monooxygenase"/>
    <property type="match status" value="1"/>
</dbReference>
<dbReference type="PANTHER" id="PTHR46696:SF4">
    <property type="entry name" value="BIOTIN BIOSYNTHESIS CYTOCHROME P450"/>
    <property type="match status" value="1"/>
</dbReference>
<evidence type="ECO:0000256" key="2">
    <source>
        <dbReference type="ARBA" id="ARBA00022617"/>
    </source>
</evidence>
<dbReference type="InterPro" id="IPR001128">
    <property type="entry name" value="Cyt_P450"/>
</dbReference>
<dbReference type="InterPro" id="IPR036396">
    <property type="entry name" value="Cyt_P450_sf"/>
</dbReference>
<dbReference type="PANTHER" id="PTHR46696">
    <property type="entry name" value="P450, PUTATIVE (EUROFUNG)-RELATED"/>
    <property type="match status" value="1"/>
</dbReference>
<dbReference type="GO" id="GO:0036199">
    <property type="term" value="F:cholest-4-en-3-one 26-monooxygenase activity"/>
    <property type="evidence" value="ECO:0007669"/>
    <property type="project" value="TreeGrafter"/>
</dbReference>
<accession>A0A937RIN3</accession>
<comment type="caution">
    <text evidence="8">The sequence shown here is derived from an EMBL/GenBank/DDBJ whole genome shotgun (WGS) entry which is preliminary data.</text>
</comment>
<keyword evidence="5 7" id="KW-0408">Iron</keyword>
<evidence type="ECO:0000256" key="7">
    <source>
        <dbReference type="RuleBase" id="RU000461"/>
    </source>
</evidence>
<dbReference type="InterPro" id="IPR017972">
    <property type="entry name" value="Cyt_P450_CS"/>
</dbReference>
<evidence type="ECO:0000256" key="4">
    <source>
        <dbReference type="ARBA" id="ARBA00023002"/>
    </source>
</evidence>
<comment type="similarity">
    <text evidence="1 7">Belongs to the cytochrome P450 family.</text>
</comment>
<gene>
    <name evidence="8" type="ORF">I7412_20680</name>
</gene>
<evidence type="ECO:0000256" key="5">
    <source>
        <dbReference type="ARBA" id="ARBA00023004"/>
    </source>
</evidence>
<dbReference type="GO" id="GO:0005506">
    <property type="term" value="F:iron ion binding"/>
    <property type="evidence" value="ECO:0007669"/>
    <property type="project" value="InterPro"/>
</dbReference>
<evidence type="ECO:0000313" key="9">
    <source>
        <dbReference type="Proteomes" id="UP000604475"/>
    </source>
</evidence>
<evidence type="ECO:0000313" key="8">
    <source>
        <dbReference type="EMBL" id="MBL7629539.1"/>
    </source>
</evidence>